<reference evidence="1" key="2">
    <citation type="submission" date="2010-05" db="EMBL/GenBank/DDBJ databases">
        <title>The Genome Sequence of Magnaporthe poae strain ATCC 64411.</title>
        <authorList>
            <consortium name="The Broad Institute Genome Sequencing Platform"/>
            <consortium name="Broad Institute Genome Sequencing Center for Infectious Disease"/>
            <person name="Ma L.-J."/>
            <person name="Dead R."/>
            <person name="Young S."/>
            <person name="Zeng Q."/>
            <person name="Koehrsen M."/>
            <person name="Alvarado L."/>
            <person name="Berlin A."/>
            <person name="Chapman S.B."/>
            <person name="Chen Z."/>
            <person name="Freedman E."/>
            <person name="Gellesch M."/>
            <person name="Goldberg J."/>
            <person name="Griggs A."/>
            <person name="Gujja S."/>
            <person name="Heilman E.R."/>
            <person name="Heiman D."/>
            <person name="Hepburn T."/>
            <person name="Howarth C."/>
            <person name="Jen D."/>
            <person name="Larson L."/>
            <person name="Mehta T."/>
            <person name="Neiman D."/>
            <person name="Pearson M."/>
            <person name="Roberts A."/>
            <person name="Saif S."/>
            <person name="Shea T."/>
            <person name="Shenoy N."/>
            <person name="Sisk P."/>
            <person name="Stolte C."/>
            <person name="Sykes S."/>
            <person name="Walk T."/>
            <person name="White J."/>
            <person name="Yandava C."/>
            <person name="Haas B."/>
            <person name="Nusbaum C."/>
            <person name="Birren B."/>
        </authorList>
    </citation>
    <scope>NUCLEOTIDE SEQUENCE</scope>
    <source>
        <strain evidence="1">ATCC 64411</strain>
    </source>
</reference>
<name>A0A0C4DM30_MAGP6</name>
<evidence type="ECO:0000313" key="3">
    <source>
        <dbReference type="Proteomes" id="UP000011715"/>
    </source>
</evidence>
<reference evidence="2" key="5">
    <citation type="submission" date="2015-06" db="UniProtKB">
        <authorList>
            <consortium name="EnsemblFungi"/>
        </authorList>
    </citation>
    <scope>IDENTIFICATION</scope>
    <source>
        <strain evidence="2">ATCC 64411</strain>
    </source>
</reference>
<protein>
    <submittedName>
        <fullName evidence="1 2">Uncharacterized protein</fullName>
    </submittedName>
</protein>
<accession>A0A0C4DM30</accession>
<dbReference type="EMBL" id="GL876966">
    <property type="protein sequence ID" value="KLU81749.1"/>
    <property type="molecule type" value="Genomic_DNA"/>
</dbReference>
<evidence type="ECO:0000313" key="2">
    <source>
        <dbReference type="EnsemblFungi" id="MAPG_00830T0"/>
    </source>
</evidence>
<dbReference type="VEuPathDB" id="FungiDB:MAPG_00830"/>
<dbReference type="AlphaFoldDB" id="A0A0C4DM30"/>
<dbReference type="Proteomes" id="UP000011715">
    <property type="component" value="Unassembled WGS sequence"/>
</dbReference>
<reference evidence="1" key="3">
    <citation type="submission" date="2011-03" db="EMBL/GenBank/DDBJ databases">
        <title>Annotation of Magnaporthe poae ATCC 64411.</title>
        <authorList>
            <person name="Ma L.-J."/>
            <person name="Dead R."/>
            <person name="Young S.K."/>
            <person name="Zeng Q."/>
            <person name="Gargeya S."/>
            <person name="Fitzgerald M."/>
            <person name="Haas B."/>
            <person name="Abouelleil A."/>
            <person name="Alvarado L."/>
            <person name="Arachchi H.M."/>
            <person name="Berlin A."/>
            <person name="Brown A."/>
            <person name="Chapman S.B."/>
            <person name="Chen Z."/>
            <person name="Dunbar C."/>
            <person name="Freedman E."/>
            <person name="Gearin G."/>
            <person name="Gellesch M."/>
            <person name="Goldberg J."/>
            <person name="Griggs A."/>
            <person name="Gujja S."/>
            <person name="Heiman D."/>
            <person name="Howarth C."/>
            <person name="Larson L."/>
            <person name="Lui A."/>
            <person name="MacDonald P.J.P."/>
            <person name="Mehta T."/>
            <person name="Montmayeur A."/>
            <person name="Murphy C."/>
            <person name="Neiman D."/>
            <person name="Pearson M."/>
            <person name="Priest M."/>
            <person name="Roberts A."/>
            <person name="Saif S."/>
            <person name="Shea T."/>
            <person name="Shenoy N."/>
            <person name="Sisk P."/>
            <person name="Stolte C."/>
            <person name="Sykes S."/>
            <person name="Yandava C."/>
            <person name="Wortman J."/>
            <person name="Nusbaum C."/>
            <person name="Birren B."/>
        </authorList>
    </citation>
    <scope>NUCLEOTIDE SEQUENCE</scope>
    <source>
        <strain evidence="1">ATCC 64411</strain>
    </source>
</reference>
<dbReference type="OrthoDB" id="2130169at2759"/>
<keyword evidence="3" id="KW-1185">Reference proteome</keyword>
<organism evidence="2 3">
    <name type="scientific">Magnaporthiopsis poae (strain ATCC 64411 / 73-15)</name>
    <name type="common">Kentucky bluegrass fungus</name>
    <name type="synonym">Magnaporthe poae</name>
    <dbReference type="NCBI Taxonomy" id="644358"/>
    <lineage>
        <taxon>Eukaryota</taxon>
        <taxon>Fungi</taxon>
        <taxon>Dikarya</taxon>
        <taxon>Ascomycota</taxon>
        <taxon>Pezizomycotina</taxon>
        <taxon>Sordariomycetes</taxon>
        <taxon>Sordariomycetidae</taxon>
        <taxon>Magnaporthales</taxon>
        <taxon>Magnaporthaceae</taxon>
        <taxon>Magnaporthiopsis</taxon>
    </lineage>
</organism>
<reference evidence="3" key="1">
    <citation type="submission" date="2010-05" db="EMBL/GenBank/DDBJ databases">
        <title>The genome sequence of Magnaporthe poae strain ATCC 64411.</title>
        <authorList>
            <person name="Ma L.-J."/>
            <person name="Dead R."/>
            <person name="Young S."/>
            <person name="Zeng Q."/>
            <person name="Koehrsen M."/>
            <person name="Alvarado L."/>
            <person name="Berlin A."/>
            <person name="Chapman S.B."/>
            <person name="Chen Z."/>
            <person name="Freedman E."/>
            <person name="Gellesch M."/>
            <person name="Goldberg J."/>
            <person name="Griggs A."/>
            <person name="Gujja S."/>
            <person name="Heilman E.R."/>
            <person name="Heiman D."/>
            <person name="Hepburn T."/>
            <person name="Howarth C."/>
            <person name="Jen D."/>
            <person name="Larson L."/>
            <person name="Mehta T."/>
            <person name="Neiman D."/>
            <person name="Pearson M."/>
            <person name="Roberts A."/>
            <person name="Saif S."/>
            <person name="Shea T."/>
            <person name="Shenoy N."/>
            <person name="Sisk P."/>
            <person name="Stolte C."/>
            <person name="Sykes S."/>
            <person name="Walk T."/>
            <person name="White J."/>
            <person name="Yandava C."/>
            <person name="Haas B."/>
            <person name="Nusbaum C."/>
            <person name="Birren B."/>
        </authorList>
    </citation>
    <scope>NUCLEOTIDE SEQUENCE [LARGE SCALE GENOMIC DNA]</scope>
    <source>
        <strain evidence="3">ATCC 64411 / 73-15</strain>
    </source>
</reference>
<proteinExistence type="predicted"/>
<dbReference type="EnsemblFungi" id="MAPG_00830T0">
    <property type="protein sequence ID" value="MAPG_00830T0"/>
    <property type="gene ID" value="MAPG_00830"/>
</dbReference>
<reference evidence="2" key="4">
    <citation type="journal article" date="2015" name="G3 (Bethesda)">
        <title>Genome sequences of three phytopathogenic species of the Magnaporthaceae family of fungi.</title>
        <authorList>
            <person name="Okagaki L.H."/>
            <person name="Nunes C.C."/>
            <person name="Sailsbery J."/>
            <person name="Clay B."/>
            <person name="Brown D."/>
            <person name="John T."/>
            <person name="Oh Y."/>
            <person name="Young N."/>
            <person name="Fitzgerald M."/>
            <person name="Haas B.J."/>
            <person name="Zeng Q."/>
            <person name="Young S."/>
            <person name="Adiconis X."/>
            <person name="Fan L."/>
            <person name="Levin J.Z."/>
            <person name="Mitchell T.K."/>
            <person name="Okubara P.A."/>
            <person name="Farman M.L."/>
            <person name="Kohn L.M."/>
            <person name="Birren B."/>
            <person name="Ma L.-J."/>
            <person name="Dean R.A."/>
        </authorList>
    </citation>
    <scope>NUCLEOTIDE SEQUENCE</scope>
    <source>
        <strain evidence="2">ATCC 64411 / 73-15</strain>
    </source>
</reference>
<dbReference type="EMBL" id="ADBL01000196">
    <property type="status" value="NOT_ANNOTATED_CDS"/>
    <property type="molecule type" value="Genomic_DNA"/>
</dbReference>
<gene>
    <name evidence="1" type="ORF">MAPG_00830</name>
</gene>
<evidence type="ECO:0000313" key="1">
    <source>
        <dbReference type="EMBL" id="KLU81749.1"/>
    </source>
</evidence>
<sequence length="146" mass="15818">MTVSSPEDTEIAWLWGVLPAEIAGLPTHRPRSLVDPTPGPTEGRIIIYDITEHGKDGFNFASSGEIAWKRAAEAICKEQGWLPKEAKTACWNEDRIRSLVTPHSTRAKRVGWKPTGVFADYLAEDCGIAAEASLSRAAKAVASGET</sequence>